<dbReference type="InParanoid" id="H6QPA0"/>
<proteinExistence type="predicted"/>
<dbReference type="KEGG" id="pgr:PGTG_20699"/>
<name>H6QPA0_PUCGT</name>
<dbReference type="AlphaFoldDB" id="H6QPA0"/>
<dbReference type="GeneID" id="13541542"/>
<dbReference type="HOGENOM" id="CLU_2741267_0_0_1"/>
<reference evidence="2" key="1">
    <citation type="journal article" date="2011" name="Proc. Natl. Acad. Sci. U.S.A.">
        <title>Obligate biotrophy features unraveled by the genomic analysis of rust fungi.</title>
        <authorList>
            <person name="Duplessis S."/>
            <person name="Cuomo C.A."/>
            <person name="Lin Y.-C."/>
            <person name="Aerts A."/>
            <person name="Tisserant E."/>
            <person name="Veneault-Fourrey C."/>
            <person name="Joly D.L."/>
            <person name="Hacquard S."/>
            <person name="Amselem J."/>
            <person name="Cantarel B.L."/>
            <person name="Chiu R."/>
            <person name="Coutinho P.M."/>
            <person name="Feau N."/>
            <person name="Field M."/>
            <person name="Frey P."/>
            <person name="Gelhaye E."/>
            <person name="Goldberg J."/>
            <person name="Grabherr M.G."/>
            <person name="Kodira C.D."/>
            <person name="Kohler A."/>
            <person name="Kuees U."/>
            <person name="Lindquist E.A."/>
            <person name="Lucas S.M."/>
            <person name="Mago R."/>
            <person name="Mauceli E."/>
            <person name="Morin E."/>
            <person name="Murat C."/>
            <person name="Pangilinan J.L."/>
            <person name="Park R."/>
            <person name="Pearson M."/>
            <person name="Quesneville H."/>
            <person name="Rouhier N."/>
            <person name="Sakthikumar S."/>
            <person name="Salamov A.A."/>
            <person name="Schmutz J."/>
            <person name="Selles B."/>
            <person name="Shapiro H."/>
            <person name="Tanguay P."/>
            <person name="Tuskan G.A."/>
            <person name="Henrissat B."/>
            <person name="Van de Peer Y."/>
            <person name="Rouze P."/>
            <person name="Ellis J.G."/>
            <person name="Dodds P.N."/>
            <person name="Schein J.E."/>
            <person name="Zhong S."/>
            <person name="Hamelin R.C."/>
            <person name="Grigoriev I.V."/>
            <person name="Szabo L.J."/>
            <person name="Martin F."/>
        </authorList>
    </citation>
    <scope>NUCLEOTIDE SEQUENCE [LARGE SCALE GENOMIC DNA]</scope>
    <source>
        <strain evidence="2">CRL 75-36-700-3 / race SCCL</strain>
    </source>
</reference>
<dbReference type="EMBL" id="DS178264">
    <property type="protein sequence ID" value="EHS63605.1"/>
    <property type="molecule type" value="Genomic_DNA"/>
</dbReference>
<keyword evidence="2" id="KW-1185">Reference proteome</keyword>
<evidence type="ECO:0000313" key="1">
    <source>
        <dbReference type="EMBL" id="EHS63605.1"/>
    </source>
</evidence>
<dbReference type="RefSeq" id="XP_003890666.1">
    <property type="nucleotide sequence ID" value="XM_003890617.1"/>
</dbReference>
<gene>
    <name evidence="1" type="ORF">PGTG_20699</name>
</gene>
<dbReference type="VEuPathDB" id="FungiDB:PGTG_20699"/>
<accession>H6QPA0</accession>
<protein>
    <submittedName>
        <fullName evidence="1">Uncharacterized protein</fullName>
    </submittedName>
</protein>
<dbReference type="Proteomes" id="UP000008783">
    <property type="component" value="Unassembled WGS sequence"/>
</dbReference>
<evidence type="ECO:0000313" key="2">
    <source>
        <dbReference type="Proteomes" id="UP000008783"/>
    </source>
</evidence>
<sequence>MAKAVEKAVFPMTWLLYQGLRLYSMASPLSALRVGSALVSTLGAHADRPLRRKKTLDVGTGTSGPAIDQEG</sequence>
<organism evidence="1 2">
    <name type="scientific">Puccinia graminis f. sp. tritici (strain CRL 75-36-700-3 / race SCCL)</name>
    <name type="common">Black stem rust fungus</name>
    <dbReference type="NCBI Taxonomy" id="418459"/>
    <lineage>
        <taxon>Eukaryota</taxon>
        <taxon>Fungi</taxon>
        <taxon>Dikarya</taxon>
        <taxon>Basidiomycota</taxon>
        <taxon>Pucciniomycotina</taxon>
        <taxon>Pucciniomycetes</taxon>
        <taxon>Pucciniales</taxon>
        <taxon>Pucciniaceae</taxon>
        <taxon>Puccinia</taxon>
    </lineage>
</organism>